<keyword evidence="1" id="KW-0560">Oxidoreductase</keyword>
<evidence type="ECO:0000256" key="1">
    <source>
        <dbReference type="ARBA" id="ARBA00023002"/>
    </source>
</evidence>
<dbReference type="CDD" id="cd19080">
    <property type="entry name" value="AKR_AKR9A_9B"/>
    <property type="match status" value="1"/>
</dbReference>
<gene>
    <name evidence="3" type="ORF">DKY63_09485</name>
</gene>
<dbReference type="GO" id="GO:0016491">
    <property type="term" value="F:oxidoreductase activity"/>
    <property type="evidence" value="ECO:0007669"/>
    <property type="project" value="UniProtKB-KW"/>
</dbReference>
<feature type="domain" description="NADP-dependent oxidoreductase" evidence="2">
    <location>
        <begin position="15"/>
        <end position="307"/>
    </location>
</feature>
<dbReference type="InterPro" id="IPR050523">
    <property type="entry name" value="AKR_Detox_Biosynth"/>
</dbReference>
<dbReference type="PRINTS" id="PR00069">
    <property type="entry name" value="ALDKETRDTASE"/>
</dbReference>
<dbReference type="GO" id="GO:0005829">
    <property type="term" value="C:cytosol"/>
    <property type="evidence" value="ECO:0007669"/>
    <property type="project" value="TreeGrafter"/>
</dbReference>
<evidence type="ECO:0000313" key="3">
    <source>
        <dbReference type="EMBL" id="AWY40118.1"/>
    </source>
</evidence>
<evidence type="ECO:0000313" key="4">
    <source>
        <dbReference type="Proteomes" id="UP000250299"/>
    </source>
</evidence>
<reference evidence="3 4" key="1">
    <citation type="submission" date="2018-05" db="EMBL/GenBank/DDBJ databases">
        <title>Whole genome sequence of Pseudomonas putida JBC17.</title>
        <authorList>
            <person name="Lee Y.H."/>
            <person name="David K."/>
        </authorList>
    </citation>
    <scope>NUCLEOTIDE SEQUENCE [LARGE SCALE GENOMIC DNA]</scope>
    <source>
        <strain evidence="3 4">JBC17</strain>
    </source>
</reference>
<dbReference type="PANTHER" id="PTHR43364">
    <property type="entry name" value="NADH-SPECIFIC METHYLGLYOXAL REDUCTASE-RELATED"/>
    <property type="match status" value="1"/>
</dbReference>
<sequence>MRYKLLGRSGLRVSELCLGTMTFGNQGWGTEEVEAARLYSHYRDQGGNFLDTANEIYAGGASEEMLGRLLQGHRDQMVVTTKYSLALPGGQDINAGGNHRKSLHRSVEASLRRLGTDYIDLLWVHAWDALTPIEEMLRALDDLVRQGKVLYLGISNTPAWVVAKCNTLARANGWTPFIAMQAEYNLLERSIEHEVLPMCRSEGLSLAAWSPLASGILSGKYSTEVAGGERKRLDVAAMKSLDERGLVMAEAVGKIARKIDRTPAQVALNWLRAQPDVIPLLGVRTHAQLVDNMGCLEFDLDSACLAELGASGKPAAHYPYDYLNKYQNLINAGFHSQIDVDH</sequence>
<organism evidence="3 4">
    <name type="scientific">Pseudomonas putida</name>
    <name type="common">Arthrobacter siderocapsulatus</name>
    <dbReference type="NCBI Taxonomy" id="303"/>
    <lineage>
        <taxon>Bacteria</taxon>
        <taxon>Pseudomonadati</taxon>
        <taxon>Pseudomonadota</taxon>
        <taxon>Gammaproteobacteria</taxon>
        <taxon>Pseudomonadales</taxon>
        <taxon>Pseudomonadaceae</taxon>
        <taxon>Pseudomonas</taxon>
    </lineage>
</organism>
<dbReference type="FunFam" id="3.20.20.100:FF:000004">
    <property type="entry name" value="Oxidoreductase, aldo/keto reductase"/>
    <property type="match status" value="1"/>
</dbReference>
<dbReference type="Proteomes" id="UP000250299">
    <property type="component" value="Chromosome"/>
</dbReference>
<dbReference type="Gene3D" id="3.20.20.100">
    <property type="entry name" value="NADP-dependent oxidoreductase domain"/>
    <property type="match status" value="1"/>
</dbReference>
<proteinExistence type="predicted"/>
<dbReference type="EMBL" id="CP029693">
    <property type="protein sequence ID" value="AWY40118.1"/>
    <property type="molecule type" value="Genomic_DNA"/>
</dbReference>
<dbReference type="InterPro" id="IPR036812">
    <property type="entry name" value="NAD(P)_OxRdtase_dom_sf"/>
</dbReference>
<dbReference type="InterPro" id="IPR023210">
    <property type="entry name" value="NADP_OxRdtase_dom"/>
</dbReference>
<name>A0A2Z4RIJ8_PSEPU</name>
<dbReference type="Pfam" id="PF00248">
    <property type="entry name" value="Aldo_ket_red"/>
    <property type="match status" value="1"/>
</dbReference>
<dbReference type="PANTHER" id="PTHR43364:SF4">
    <property type="entry name" value="NAD(P)-LINKED OXIDOREDUCTASE SUPERFAMILY PROTEIN"/>
    <property type="match status" value="1"/>
</dbReference>
<protein>
    <submittedName>
        <fullName evidence="3">Aldo/keto reductase</fullName>
    </submittedName>
</protein>
<dbReference type="RefSeq" id="WP_096511947.1">
    <property type="nucleotide sequence ID" value="NZ_CP029693.1"/>
</dbReference>
<dbReference type="SUPFAM" id="SSF51430">
    <property type="entry name" value="NAD(P)-linked oxidoreductase"/>
    <property type="match status" value="1"/>
</dbReference>
<evidence type="ECO:0000259" key="2">
    <source>
        <dbReference type="Pfam" id="PF00248"/>
    </source>
</evidence>
<accession>A0A2Z4RIJ8</accession>
<dbReference type="InterPro" id="IPR020471">
    <property type="entry name" value="AKR"/>
</dbReference>
<dbReference type="AlphaFoldDB" id="A0A2Z4RIJ8"/>
<dbReference type="OrthoDB" id="9772407at2"/>